<dbReference type="GO" id="GO:0003700">
    <property type="term" value="F:DNA-binding transcription factor activity"/>
    <property type="evidence" value="ECO:0007669"/>
    <property type="project" value="InterPro"/>
</dbReference>
<dbReference type="PRINTS" id="PR00056">
    <property type="entry name" value="HSFDOMAIN"/>
</dbReference>
<feature type="compositionally biased region" description="Polar residues" evidence="6">
    <location>
        <begin position="548"/>
        <end position="577"/>
    </location>
</feature>
<dbReference type="PANTHER" id="PTHR10015">
    <property type="entry name" value="HEAT SHOCK TRANSCRIPTION FACTOR"/>
    <property type="match status" value="1"/>
</dbReference>
<accession>A0A423W132</accession>
<dbReference type="OrthoDB" id="60033at2759"/>
<evidence type="ECO:0000256" key="2">
    <source>
        <dbReference type="ARBA" id="ARBA00006403"/>
    </source>
</evidence>
<feature type="compositionally biased region" description="Pro residues" evidence="6">
    <location>
        <begin position="13"/>
        <end position="28"/>
    </location>
</feature>
<evidence type="ECO:0000256" key="6">
    <source>
        <dbReference type="SAM" id="MobiDB-lite"/>
    </source>
</evidence>
<feature type="region of interest" description="Disordered" evidence="6">
    <location>
        <begin position="434"/>
        <end position="512"/>
    </location>
</feature>
<dbReference type="PANTHER" id="PTHR10015:SF427">
    <property type="entry name" value="HEAT SHOCK FACTOR PROTEIN"/>
    <property type="match status" value="1"/>
</dbReference>
<evidence type="ECO:0000313" key="9">
    <source>
        <dbReference type="Proteomes" id="UP000283895"/>
    </source>
</evidence>
<name>A0A423W132_9PEZI</name>
<dbReference type="InterPro" id="IPR036388">
    <property type="entry name" value="WH-like_DNA-bd_sf"/>
</dbReference>
<feature type="domain" description="HSF-type DNA-binding" evidence="7">
    <location>
        <begin position="159"/>
        <end position="266"/>
    </location>
</feature>
<dbReference type="GO" id="GO:0005634">
    <property type="term" value="C:nucleus"/>
    <property type="evidence" value="ECO:0007669"/>
    <property type="project" value="UniProtKB-SubCell"/>
</dbReference>
<keyword evidence="3" id="KW-0238">DNA-binding</keyword>
<evidence type="ECO:0000256" key="3">
    <source>
        <dbReference type="ARBA" id="ARBA00023125"/>
    </source>
</evidence>
<evidence type="ECO:0000256" key="1">
    <source>
        <dbReference type="ARBA" id="ARBA00004123"/>
    </source>
</evidence>
<protein>
    <recommendedName>
        <fullName evidence="7">HSF-type DNA-binding domain-containing protein</fullName>
    </recommendedName>
</protein>
<feature type="compositionally biased region" description="Low complexity" evidence="6">
    <location>
        <begin position="584"/>
        <end position="597"/>
    </location>
</feature>
<reference evidence="8 9" key="1">
    <citation type="submission" date="2015-09" db="EMBL/GenBank/DDBJ databases">
        <title>Host preference determinants of Valsa canker pathogens revealed by comparative genomics.</title>
        <authorList>
            <person name="Yin Z."/>
            <person name="Huang L."/>
        </authorList>
    </citation>
    <scope>NUCLEOTIDE SEQUENCE [LARGE SCALE GENOMIC DNA]</scope>
    <source>
        <strain evidence="8 9">03-1</strain>
    </source>
</reference>
<dbReference type="GO" id="GO:0043565">
    <property type="term" value="F:sequence-specific DNA binding"/>
    <property type="evidence" value="ECO:0007669"/>
    <property type="project" value="InterPro"/>
</dbReference>
<sequence>MPSPTSRKRPAPGASPLPAAPIQQPPQPYATQDYNMRWNGVAANGNSFADVSNPYLLAQQPAPHGQTLPSPSPAPSNVLALREPSASRALIPTAPRTSYDEQSDQWGASANDGALVPAPNGTGAPAMSEEEHLRLQVARARKIEEEATKDNPGPNQKRSIPPFVLKLASFLNNGKNSDLIRWSEKGDSFIVLDEDEFAKKLIPEMFKHNNYASFVRQLNMYGFHKKVGLSDNSMRASEKKNKSPSEYWNPYFLRDYPVLQWLIQKPNKSGGKRKGKQVVKDASGVIEPDSDGEDFIEEPTSQYAVTDIHPGRDLGRGEAGPLAKTEIGKFRDQLAQVQQKQQQVLNMIQQLRRSQDEIVQRAQMFEQMHHRHENSITAILNFLANVFRKSLENDGGAQNLSEMLASILPQHGANQTIPTGVVQDLGDLFQRQDAARDSMSMSPAPPKRPQHLLPGIPGQQTAAAPAANAAPMPPSPAPYTAAPSQPAPQTSRVTEVFDASPSDTSSPNYIRNELQSHPQETMMRIMGDTNARMTPNVDLAEVAAATSATMPTDQRNRMVSSMSRRIATPSNEPSASAFQPPVMPSTTSVPPASSSSSPPAPAPAHPMTSLSPILNAPKPPSLQEVSQPLVGIQELERAQRDVDKGIQHLTQTVASLSPAGHIPGYEGSGTDFDFNQYLDLDGNYNSSYGFDFNDLNNTGAGFGGADGNDFDFSLPSADFPQGAATAAATAGTTAADGTAPAPVADGLYLNGGATTTKTEDTPSPAVTEEIQRTDLEGAEQPSAKRRRQE</sequence>
<feature type="region of interest" description="Disordered" evidence="6">
    <location>
        <begin position="1"/>
        <end position="34"/>
    </location>
</feature>
<organism evidence="8 9">
    <name type="scientific">Cytospora schulzeri</name>
    <dbReference type="NCBI Taxonomy" id="448051"/>
    <lineage>
        <taxon>Eukaryota</taxon>
        <taxon>Fungi</taxon>
        <taxon>Dikarya</taxon>
        <taxon>Ascomycota</taxon>
        <taxon>Pezizomycotina</taxon>
        <taxon>Sordariomycetes</taxon>
        <taxon>Sordariomycetidae</taxon>
        <taxon>Diaporthales</taxon>
        <taxon>Cytosporaceae</taxon>
        <taxon>Cytospora</taxon>
    </lineage>
</organism>
<comment type="caution">
    <text evidence="8">The sequence shown here is derived from an EMBL/GenBank/DDBJ whole genome shotgun (WGS) entry which is preliminary data.</text>
</comment>
<feature type="compositionally biased region" description="Basic residues" evidence="6">
    <location>
        <begin position="1"/>
        <end position="10"/>
    </location>
</feature>
<dbReference type="SUPFAM" id="SSF46785">
    <property type="entry name" value="Winged helix' DNA-binding domain"/>
    <property type="match status" value="1"/>
</dbReference>
<dbReference type="Pfam" id="PF00447">
    <property type="entry name" value="HSF_DNA-bind"/>
    <property type="match status" value="1"/>
</dbReference>
<dbReference type="InterPro" id="IPR036390">
    <property type="entry name" value="WH_DNA-bd_sf"/>
</dbReference>
<feature type="compositionally biased region" description="Polar residues" evidence="6">
    <location>
        <begin position="501"/>
        <end position="512"/>
    </location>
</feature>
<feature type="compositionally biased region" description="Low complexity" evidence="6">
    <location>
        <begin position="478"/>
        <end position="491"/>
    </location>
</feature>
<dbReference type="Gene3D" id="1.10.10.10">
    <property type="entry name" value="Winged helix-like DNA-binding domain superfamily/Winged helix DNA-binding domain"/>
    <property type="match status" value="1"/>
</dbReference>
<dbReference type="STRING" id="356882.A0A423W132"/>
<dbReference type="AlphaFoldDB" id="A0A423W132"/>
<evidence type="ECO:0000259" key="7">
    <source>
        <dbReference type="SMART" id="SM00415"/>
    </source>
</evidence>
<feature type="compositionally biased region" description="Low complexity" evidence="6">
    <location>
        <begin position="460"/>
        <end position="470"/>
    </location>
</feature>
<evidence type="ECO:0000256" key="5">
    <source>
        <dbReference type="RuleBase" id="RU004020"/>
    </source>
</evidence>
<dbReference type="InterPro" id="IPR000232">
    <property type="entry name" value="HSF_DNA-bd"/>
</dbReference>
<proteinExistence type="inferred from homology"/>
<dbReference type="Proteomes" id="UP000283895">
    <property type="component" value="Unassembled WGS sequence"/>
</dbReference>
<evidence type="ECO:0000256" key="4">
    <source>
        <dbReference type="ARBA" id="ARBA00023242"/>
    </source>
</evidence>
<keyword evidence="4" id="KW-0539">Nucleus</keyword>
<dbReference type="SMART" id="SM00415">
    <property type="entry name" value="HSF"/>
    <property type="match status" value="1"/>
</dbReference>
<gene>
    <name evidence="8" type="ORF">VMCG_07483</name>
</gene>
<feature type="region of interest" description="Disordered" evidence="6">
    <location>
        <begin position="548"/>
        <end position="624"/>
    </location>
</feature>
<keyword evidence="9" id="KW-1185">Reference proteome</keyword>
<comment type="similarity">
    <text evidence="2 5">Belongs to the HSF family.</text>
</comment>
<evidence type="ECO:0000313" key="8">
    <source>
        <dbReference type="EMBL" id="ROV97060.1"/>
    </source>
</evidence>
<feature type="region of interest" description="Disordered" evidence="6">
    <location>
        <begin position="54"/>
        <end position="126"/>
    </location>
</feature>
<dbReference type="EMBL" id="LKEA01000030">
    <property type="protein sequence ID" value="ROV97060.1"/>
    <property type="molecule type" value="Genomic_DNA"/>
</dbReference>
<dbReference type="FunFam" id="1.10.10.10:FF:000173">
    <property type="entry name" value="Heat shock transcription factor Hsf1"/>
    <property type="match status" value="1"/>
</dbReference>
<comment type="subcellular location">
    <subcellularLocation>
        <location evidence="1">Nucleus</location>
    </subcellularLocation>
</comment>
<feature type="region of interest" description="Disordered" evidence="6">
    <location>
        <begin position="746"/>
        <end position="789"/>
    </location>
</feature>